<dbReference type="STRING" id="258723.GCA_900169305_01149"/>
<dbReference type="GO" id="GO:0006412">
    <property type="term" value="P:translation"/>
    <property type="evidence" value="ECO:0007669"/>
    <property type="project" value="UniProtKB-UniRule"/>
</dbReference>
<name>A0A1I3ZIJ4_9LACT</name>
<dbReference type="Pfam" id="PF00253">
    <property type="entry name" value="Ribosomal_S14"/>
    <property type="match status" value="1"/>
</dbReference>
<dbReference type="OrthoDB" id="9810484at2"/>
<sequence>MAKKSKIEKHKKQVRTVEKYAAIRKELKEKGDYEGLAQLPKDASPTRIQNRDKLDGRPHAYMRKFGLSRINFRKLAHEGKIPGVKKASW</sequence>
<evidence type="ECO:0000256" key="3">
    <source>
        <dbReference type="ARBA" id="ARBA00022980"/>
    </source>
</evidence>
<protein>
    <recommendedName>
        <fullName evidence="5 6">Small ribosomal subunit protein uS14</fullName>
    </recommendedName>
</protein>
<evidence type="ECO:0000256" key="2">
    <source>
        <dbReference type="ARBA" id="ARBA00022730"/>
    </source>
</evidence>
<organism evidence="7 8">
    <name type="scientific">Marinilactibacillus piezotolerans</name>
    <dbReference type="NCBI Taxonomy" id="258723"/>
    <lineage>
        <taxon>Bacteria</taxon>
        <taxon>Bacillati</taxon>
        <taxon>Bacillota</taxon>
        <taxon>Bacilli</taxon>
        <taxon>Lactobacillales</taxon>
        <taxon>Carnobacteriaceae</taxon>
        <taxon>Marinilactibacillus</taxon>
    </lineage>
</organism>
<keyword evidence="6" id="KW-0694">RNA-binding</keyword>
<dbReference type="RefSeq" id="WP_072693281.1">
    <property type="nucleotide sequence ID" value="NZ_FOSJ01000034.1"/>
</dbReference>
<keyword evidence="3 6" id="KW-0689">Ribosomal protein</keyword>
<dbReference type="HAMAP" id="MF_00537">
    <property type="entry name" value="Ribosomal_uS14_1"/>
    <property type="match status" value="1"/>
</dbReference>
<comment type="subunit">
    <text evidence="6">Part of the 30S ribosomal subunit. Contacts proteins S3 and S10.</text>
</comment>
<dbReference type="AlphaFoldDB" id="A0A1I3ZIJ4"/>
<gene>
    <name evidence="6" type="primary">rpsN</name>
    <name evidence="7" type="ORF">SAMN04488569_103416</name>
</gene>
<accession>A0A1I3ZIJ4</accession>
<keyword evidence="8" id="KW-1185">Reference proteome</keyword>
<dbReference type="PANTHER" id="PTHR19836:SF19">
    <property type="entry name" value="SMALL RIBOSOMAL SUBUNIT PROTEIN US14M"/>
    <property type="match status" value="1"/>
</dbReference>
<keyword evidence="2 6" id="KW-0699">rRNA-binding</keyword>
<dbReference type="GO" id="GO:0015935">
    <property type="term" value="C:small ribosomal subunit"/>
    <property type="evidence" value="ECO:0007669"/>
    <property type="project" value="TreeGrafter"/>
</dbReference>
<evidence type="ECO:0000256" key="1">
    <source>
        <dbReference type="ARBA" id="ARBA00009083"/>
    </source>
</evidence>
<dbReference type="InterPro" id="IPR023036">
    <property type="entry name" value="Ribosomal_uS14_bac/plastid"/>
</dbReference>
<keyword evidence="4 6" id="KW-0687">Ribonucleoprotein</keyword>
<dbReference type="NCBIfam" id="NF006477">
    <property type="entry name" value="PRK08881.1"/>
    <property type="match status" value="1"/>
</dbReference>
<dbReference type="Gene3D" id="4.10.830.10">
    <property type="entry name" value="30s Ribosomal Protein S14, Chain N"/>
    <property type="match status" value="1"/>
</dbReference>
<dbReference type="Proteomes" id="UP000199589">
    <property type="component" value="Unassembled WGS sequence"/>
</dbReference>
<dbReference type="SUPFAM" id="SSF57716">
    <property type="entry name" value="Glucocorticoid receptor-like (DNA-binding domain)"/>
    <property type="match status" value="1"/>
</dbReference>
<comment type="similarity">
    <text evidence="1 6">Belongs to the universal ribosomal protein uS14 family.</text>
</comment>
<evidence type="ECO:0000313" key="8">
    <source>
        <dbReference type="Proteomes" id="UP000199589"/>
    </source>
</evidence>
<evidence type="ECO:0000313" key="7">
    <source>
        <dbReference type="EMBL" id="SFK43883.1"/>
    </source>
</evidence>
<dbReference type="EMBL" id="FOSJ01000034">
    <property type="protein sequence ID" value="SFK43883.1"/>
    <property type="molecule type" value="Genomic_DNA"/>
</dbReference>
<dbReference type="InterPro" id="IPR001209">
    <property type="entry name" value="Ribosomal_uS14"/>
</dbReference>
<evidence type="ECO:0000256" key="4">
    <source>
        <dbReference type="ARBA" id="ARBA00023274"/>
    </source>
</evidence>
<dbReference type="GO" id="GO:0005737">
    <property type="term" value="C:cytoplasm"/>
    <property type="evidence" value="ECO:0007669"/>
    <property type="project" value="UniProtKB-ARBA"/>
</dbReference>
<dbReference type="PANTHER" id="PTHR19836">
    <property type="entry name" value="30S RIBOSOMAL PROTEIN S14"/>
    <property type="match status" value="1"/>
</dbReference>
<dbReference type="InterPro" id="IPR043140">
    <property type="entry name" value="Ribosomal_uS14_sf"/>
</dbReference>
<reference evidence="8" key="1">
    <citation type="submission" date="2016-10" db="EMBL/GenBank/DDBJ databases">
        <authorList>
            <person name="Varghese N."/>
            <person name="Submissions S."/>
        </authorList>
    </citation>
    <scope>NUCLEOTIDE SEQUENCE [LARGE SCALE GENOMIC DNA]</scope>
    <source>
        <strain evidence="8">DSM 16108</strain>
    </source>
</reference>
<dbReference type="GO" id="GO:0003735">
    <property type="term" value="F:structural constituent of ribosome"/>
    <property type="evidence" value="ECO:0007669"/>
    <property type="project" value="InterPro"/>
</dbReference>
<evidence type="ECO:0000256" key="5">
    <source>
        <dbReference type="ARBA" id="ARBA00035167"/>
    </source>
</evidence>
<comment type="function">
    <text evidence="6">Binds 16S rRNA, required for the assembly of 30S particles and may also be responsible for determining the conformation of the 16S rRNA at the A site.</text>
</comment>
<proteinExistence type="inferred from homology"/>
<evidence type="ECO:0000256" key="6">
    <source>
        <dbReference type="HAMAP-Rule" id="MF_00537"/>
    </source>
</evidence>
<dbReference type="GO" id="GO:0019843">
    <property type="term" value="F:rRNA binding"/>
    <property type="evidence" value="ECO:0007669"/>
    <property type="project" value="UniProtKB-UniRule"/>
</dbReference>